<reference evidence="2" key="1">
    <citation type="submission" date="2025-08" db="UniProtKB">
        <authorList>
            <consortium name="Ensembl"/>
        </authorList>
    </citation>
    <scope>IDENTIFICATION</scope>
</reference>
<dbReference type="SUPFAM" id="SSF56973">
    <property type="entry name" value="Aerolisin/ETX pore-forming domain"/>
    <property type="match status" value="1"/>
</dbReference>
<dbReference type="AlphaFoldDB" id="A0A3Q2G0Z9"/>
<sequence length="382" mass="43140">MMLLLVLLLSSAQDTVGIQSPNEKVFSLSPDAAGATALISNQSISTTRRLLPPAKFPQKNPADLKLSTSDTGSLQWESWQGSLPEDAVYIFNDYATRIDYVCKVKCRSGFYNDYMGPYCHYPDDGLEYRSSRFQILVNKKNFEDLEWKTDSYGSVPRNSVDTCLSEKIYVAKNKYGLGMVYQKDECFYLPWEGSEYWYKTTYEVLTSMKGKSTEIKNVKYEKDHAKISKDSPKVLKSSEVTNRNDETLKKTVTLSQTTTEQNQWDTSSSITLGVKTSITVGIPSIVQGSIEFSVEETKTVSKGGSLTEENTHTITLELNVPPKHMCRVVMYGYRYKMDIPFTASLYRTYEDGQTRSLDINGIYRGVQTGEVKAEVEPCIPIN</sequence>
<reference evidence="2" key="2">
    <citation type="submission" date="2025-09" db="UniProtKB">
        <authorList>
            <consortium name="Ensembl"/>
        </authorList>
    </citation>
    <scope>IDENTIFICATION</scope>
</reference>
<dbReference type="OMA" id="RYKTNNA"/>
<feature type="chain" id="PRO_5018636409" evidence="1">
    <location>
        <begin position="18"/>
        <end position="382"/>
    </location>
</feature>
<dbReference type="Pfam" id="PF11901">
    <property type="entry name" value="DM9"/>
    <property type="match status" value="1"/>
</dbReference>
<protein>
    <submittedName>
        <fullName evidence="2">Natterin-3-like</fullName>
    </submittedName>
</protein>
<dbReference type="Proteomes" id="UP000265020">
    <property type="component" value="Unassembled WGS sequence"/>
</dbReference>
<dbReference type="CDD" id="cd20220">
    <property type="entry name" value="PFM_natterin-3-like"/>
    <property type="match status" value="1"/>
</dbReference>
<feature type="signal peptide" evidence="1">
    <location>
        <begin position="1"/>
        <end position="17"/>
    </location>
</feature>
<evidence type="ECO:0000313" key="3">
    <source>
        <dbReference type="Proteomes" id="UP000265020"/>
    </source>
</evidence>
<dbReference type="Gene3D" id="2.170.15.10">
    <property type="entry name" value="Proaerolysin, chain A, domain 3"/>
    <property type="match status" value="1"/>
</dbReference>
<evidence type="ECO:0000256" key="1">
    <source>
        <dbReference type="SAM" id="SignalP"/>
    </source>
</evidence>
<dbReference type="Ensembl" id="ENSCVAT00000031470.1">
    <property type="protein sequence ID" value="ENSCVAP00000015300.1"/>
    <property type="gene ID" value="ENSCVAG00000018080.1"/>
</dbReference>
<dbReference type="OrthoDB" id="1925699at2759"/>
<keyword evidence="3" id="KW-1185">Reference proteome</keyword>
<dbReference type="PANTHER" id="PTHR39244:SF5">
    <property type="entry name" value="NATTERIN-3-LIKE"/>
    <property type="match status" value="1"/>
</dbReference>
<name>A0A3Q2G0Z9_CYPVA</name>
<dbReference type="PANTHER" id="PTHR39244">
    <property type="entry name" value="NATTERIN-4"/>
    <property type="match status" value="1"/>
</dbReference>
<dbReference type="RefSeq" id="XP_015234320.1">
    <property type="nucleotide sequence ID" value="XM_015378834.1"/>
</dbReference>
<dbReference type="InterPro" id="IPR006616">
    <property type="entry name" value="DM9_repeat"/>
</dbReference>
<keyword evidence="1" id="KW-0732">Signal</keyword>
<organism evidence="2 3">
    <name type="scientific">Cyprinodon variegatus</name>
    <name type="common">Sheepshead minnow</name>
    <dbReference type="NCBI Taxonomy" id="28743"/>
    <lineage>
        <taxon>Eukaryota</taxon>
        <taxon>Metazoa</taxon>
        <taxon>Chordata</taxon>
        <taxon>Craniata</taxon>
        <taxon>Vertebrata</taxon>
        <taxon>Euteleostomi</taxon>
        <taxon>Actinopterygii</taxon>
        <taxon>Neopterygii</taxon>
        <taxon>Teleostei</taxon>
        <taxon>Neoteleostei</taxon>
        <taxon>Acanthomorphata</taxon>
        <taxon>Ovalentaria</taxon>
        <taxon>Atherinomorphae</taxon>
        <taxon>Cyprinodontiformes</taxon>
        <taxon>Cyprinodontidae</taxon>
        <taxon>Cyprinodon</taxon>
    </lineage>
</organism>
<dbReference type="InterPro" id="IPR053237">
    <property type="entry name" value="Natterin_C"/>
</dbReference>
<dbReference type="KEGG" id="cvg:107087312"/>
<evidence type="ECO:0000313" key="2">
    <source>
        <dbReference type="Ensembl" id="ENSCVAP00000015300.1"/>
    </source>
</evidence>
<dbReference type="GeneID" id="107087312"/>
<proteinExistence type="predicted"/>
<dbReference type="GeneTree" id="ENSGT00400000024875"/>
<accession>A0A3Q2G0Z9</accession>